<comment type="similarity">
    <text evidence="1">Belongs to the short-chain dehydrogenases/reductases (SDR) family.</text>
</comment>
<dbReference type="InterPro" id="IPR051019">
    <property type="entry name" value="VLCFA-Steroid_DH"/>
</dbReference>
<evidence type="ECO:0000313" key="4">
    <source>
        <dbReference type="EMBL" id="CAD8817064.1"/>
    </source>
</evidence>
<gene>
    <name evidence="4" type="ORF">TOLI1172_LOCUS1452</name>
</gene>
<dbReference type="SUPFAM" id="SSF51735">
    <property type="entry name" value="NAD(P)-binding Rossmann-fold domains"/>
    <property type="match status" value="1"/>
</dbReference>
<reference evidence="4" key="1">
    <citation type="submission" date="2021-01" db="EMBL/GenBank/DDBJ databases">
        <authorList>
            <person name="Corre E."/>
            <person name="Pelletier E."/>
            <person name="Niang G."/>
            <person name="Scheremetjew M."/>
            <person name="Finn R."/>
            <person name="Kale V."/>
            <person name="Holt S."/>
            <person name="Cochrane G."/>
            <person name="Meng A."/>
            <person name="Brown T."/>
            <person name="Cohen L."/>
        </authorList>
    </citation>
    <scope>NUCLEOTIDE SEQUENCE</scope>
    <source>
        <strain evidence="4">CCMP3278</strain>
    </source>
</reference>
<evidence type="ECO:0000256" key="1">
    <source>
        <dbReference type="ARBA" id="ARBA00006484"/>
    </source>
</evidence>
<dbReference type="PRINTS" id="PR00081">
    <property type="entry name" value="GDHRDH"/>
</dbReference>
<dbReference type="InterPro" id="IPR002347">
    <property type="entry name" value="SDR_fam"/>
</dbReference>
<name>A0A7S0ZBX6_9RHOD</name>
<organism evidence="4">
    <name type="scientific">Timspurckia oligopyrenoides</name>
    <dbReference type="NCBI Taxonomy" id="708627"/>
    <lineage>
        <taxon>Eukaryota</taxon>
        <taxon>Rhodophyta</taxon>
        <taxon>Bangiophyceae</taxon>
        <taxon>Porphyridiales</taxon>
        <taxon>Porphyridiaceae</taxon>
        <taxon>Timspurckia</taxon>
    </lineage>
</organism>
<evidence type="ECO:0000256" key="2">
    <source>
        <dbReference type="ARBA" id="ARBA00023002"/>
    </source>
</evidence>
<sequence>MAMQKRGAIILVSHAVAILPVPALANYEATKACLDYFGPALSFEMKPHNVDVLVVAPGFTNTKMKDRVKIDTSIVMMPTEEASDVVDHSLKMQGYTSYTVSGIFNWITGMVLSDLPEKARSFVFSTMMTKPIPKQTLRMPLLKKEL</sequence>
<dbReference type="Gene3D" id="3.40.50.720">
    <property type="entry name" value="NAD(P)-binding Rossmann-like Domain"/>
    <property type="match status" value="1"/>
</dbReference>
<dbReference type="PANTHER" id="PTHR43899">
    <property type="entry name" value="RH59310P"/>
    <property type="match status" value="1"/>
</dbReference>
<dbReference type="Pfam" id="PF00106">
    <property type="entry name" value="adh_short"/>
    <property type="match status" value="1"/>
</dbReference>
<keyword evidence="3" id="KW-0732">Signal</keyword>
<keyword evidence="2" id="KW-0560">Oxidoreductase</keyword>
<protein>
    <submittedName>
        <fullName evidence="4">Uncharacterized protein</fullName>
    </submittedName>
</protein>
<proteinExistence type="inferred from homology"/>
<dbReference type="InterPro" id="IPR036291">
    <property type="entry name" value="NAD(P)-bd_dom_sf"/>
</dbReference>
<dbReference type="PANTHER" id="PTHR43899:SF13">
    <property type="entry name" value="RH59310P"/>
    <property type="match status" value="1"/>
</dbReference>
<dbReference type="GO" id="GO:0016491">
    <property type="term" value="F:oxidoreductase activity"/>
    <property type="evidence" value="ECO:0007669"/>
    <property type="project" value="UniProtKB-KW"/>
</dbReference>
<dbReference type="EMBL" id="HBFP01002013">
    <property type="protein sequence ID" value="CAD8817064.1"/>
    <property type="molecule type" value="Transcribed_RNA"/>
</dbReference>
<feature type="signal peptide" evidence="3">
    <location>
        <begin position="1"/>
        <end position="25"/>
    </location>
</feature>
<evidence type="ECO:0000256" key="3">
    <source>
        <dbReference type="SAM" id="SignalP"/>
    </source>
</evidence>
<accession>A0A7S0ZBX6</accession>
<feature type="chain" id="PRO_5030783578" evidence="3">
    <location>
        <begin position="26"/>
        <end position="146"/>
    </location>
</feature>
<dbReference type="AlphaFoldDB" id="A0A7S0ZBX6"/>